<keyword evidence="8" id="KW-0963">Cytoplasm</keyword>
<dbReference type="PANTHER" id="PTHR11963">
    <property type="entry name" value="LEUCINE AMINOPEPTIDASE-RELATED"/>
    <property type="match status" value="1"/>
</dbReference>
<evidence type="ECO:0000259" key="9">
    <source>
        <dbReference type="PROSITE" id="PS00631"/>
    </source>
</evidence>
<comment type="catalytic activity">
    <reaction evidence="2 8">
        <text>Release of an N-terminal amino acid, preferentially leucine, but not glutamic or aspartic acids.</text>
        <dbReference type="EC" id="3.4.11.10"/>
    </reaction>
</comment>
<feature type="domain" description="Cytosol aminopeptidase" evidence="9">
    <location>
        <begin position="348"/>
        <end position="355"/>
    </location>
</feature>
<dbReference type="SUPFAM" id="SSF52949">
    <property type="entry name" value="Macro domain-like"/>
    <property type="match status" value="1"/>
</dbReference>
<comment type="cofactor">
    <cofactor evidence="8">
        <name>Mn(2+)</name>
        <dbReference type="ChEBI" id="CHEBI:29035"/>
    </cofactor>
    <text evidence="8">Binds 2 manganese ions per subunit.</text>
</comment>
<dbReference type="NCBIfam" id="NF002074">
    <property type="entry name" value="PRK00913.1-4"/>
    <property type="match status" value="1"/>
</dbReference>
<dbReference type="EC" id="3.4.11.10" evidence="8"/>
<comment type="similarity">
    <text evidence="3 8">Belongs to the peptidase M17 family.</text>
</comment>
<dbReference type="NCBIfam" id="NF002073">
    <property type="entry name" value="PRK00913.1-2"/>
    <property type="match status" value="1"/>
</dbReference>
<dbReference type="Proteomes" id="UP000449710">
    <property type="component" value="Unassembled WGS sequence"/>
</dbReference>
<evidence type="ECO:0000313" key="10">
    <source>
        <dbReference type="EMBL" id="NBG88006.1"/>
    </source>
</evidence>
<keyword evidence="4 8" id="KW-0031">Aminopeptidase</keyword>
<dbReference type="GO" id="GO:0005737">
    <property type="term" value="C:cytoplasm"/>
    <property type="evidence" value="ECO:0007669"/>
    <property type="project" value="UniProtKB-SubCell"/>
</dbReference>
<feature type="binding site" evidence="8">
    <location>
        <position position="350"/>
    </location>
    <ligand>
        <name>Mn(2+)</name>
        <dbReference type="ChEBI" id="CHEBI:29035"/>
        <label>1</label>
    </ligand>
</feature>
<dbReference type="EMBL" id="SUMG01000005">
    <property type="protein sequence ID" value="NBG88006.1"/>
    <property type="molecule type" value="Genomic_DNA"/>
</dbReference>
<dbReference type="EC" id="3.4.11.1" evidence="8"/>
<dbReference type="RefSeq" id="WP_160720079.1">
    <property type="nucleotide sequence ID" value="NZ_SUMG01000005.1"/>
</dbReference>
<keyword evidence="11" id="KW-1185">Reference proteome</keyword>
<sequence length="501" mass="54266">MNISLKGLSILRETKALLLPVFEKEGIHGESYPSNLKEVLEKKAARKPFEGKKDTLSLLSFYEEELPETLILVGLGKKEDFSLETLSSSLAKGFQKAKSEKASSLTLDLTVLEELFPFEKILPVVGKTFTLANYEFVKYQKEKEGENEKKSKEVLQDVFLFSKDEEQLLLLESLLAEGIHEGLSTCIARDLVNEPANVINPDSLAKVAQHQGEIFGFSVTVKNEKEIEDLGMEALLTVGRGSNNPPKLIVMKYHGNGDSDEVYGLIGKGLTYDSGGYSLKPTDGMLTMKMDMGGSAAVIGAMAAIAKQGLKVNVTAVVAACENMISGDAFRPGDVIGSMAGKTIEVTNTDAEGRLTLADAVTYAIEKEGATKIIDIATLTGAALVAMGKDITPYLSTDDDMSRDLEKASENALEKVWRLPAEKSYLDLLKSDIADIKNSGPRLAGTITAGLFVQSFAKDVPWMHLDIAGTAWTDKKKDLCPIGGTGSGASLLYHYFKLLSQ</sequence>
<feature type="active site" evidence="8">
    <location>
        <position position="280"/>
    </location>
</feature>
<evidence type="ECO:0000256" key="2">
    <source>
        <dbReference type="ARBA" id="ARBA00000967"/>
    </source>
</evidence>
<comment type="catalytic activity">
    <reaction evidence="1 8">
        <text>Release of an N-terminal amino acid, Xaa-|-Yaa-, in which Xaa is preferably Leu, but may be other amino acids including Pro although not Arg or Lys, and Yaa may be Pro. Amino acid amides and methyl esters are also readily hydrolyzed, but rates on arylamides are exceedingly low.</text>
        <dbReference type="EC" id="3.4.11.1"/>
    </reaction>
</comment>
<feature type="binding site" evidence="8">
    <location>
        <position position="273"/>
    </location>
    <ligand>
        <name>Mn(2+)</name>
        <dbReference type="ChEBI" id="CHEBI:29035"/>
        <label>1</label>
    </ligand>
</feature>
<dbReference type="GO" id="GO:0070006">
    <property type="term" value="F:metalloaminopeptidase activity"/>
    <property type="evidence" value="ECO:0007669"/>
    <property type="project" value="InterPro"/>
</dbReference>
<evidence type="ECO:0000256" key="1">
    <source>
        <dbReference type="ARBA" id="ARBA00000135"/>
    </source>
</evidence>
<evidence type="ECO:0000256" key="6">
    <source>
        <dbReference type="ARBA" id="ARBA00022801"/>
    </source>
</evidence>
<dbReference type="CDD" id="cd00433">
    <property type="entry name" value="Peptidase_M17"/>
    <property type="match status" value="1"/>
</dbReference>
<dbReference type="Gene3D" id="3.40.630.10">
    <property type="entry name" value="Zn peptidases"/>
    <property type="match status" value="1"/>
</dbReference>
<dbReference type="Pfam" id="PF00883">
    <property type="entry name" value="Peptidase_M17"/>
    <property type="match status" value="1"/>
</dbReference>
<evidence type="ECO:0000256" key="4">
    <source>
        <dbReference type="ARBA" id="ARBA00022438"/>
    </source>
</evidence>
<keyword evidence="8" id="KW-0464">Manganese</keyword>
<dbReference type="PRINTS" id="PR00481">
    <property type="entry name" value="LAMNOPPTDASE"/>
</dbReference>
<dbReference type="NCBIfam" id="NF002083">
    <property type="entry name" value="PRK00913.3-5"/>
    <property type="match status" value="1"/>
</dbReference>
<dbReference type="PROSITE" id="PS00631">
    <property type="entry name" value="CYTOSOL_AP"/>
    <property type="match status" value="1"/>
</dbReference>
<evidence type="ECO:0000256" key="5">
    <source>
        <dbReference type="ARBA" id="ARBA00022670"/>
    </source>
</evidence>
<name>A0AA43XKE6_9CLOT</name>
<accession>A0AA43XKE6</accession>
<feature type="active site" evidence="8">
    <location>
        <position position="354"/>
    </location>
</feature>
<dbReference type="HAMAP" id="MF_00181">
    <property type="entry name" value="Cytosol_peptidase_M17"/>
    <property type="match status" value="1"/>
</dbReference>
<keyword evidence="5 8" id="KW-0645">Protease</keyword>
<dbReference type="GO" id="GO:0006508">
    <property type="term" value="P:proteolysis"/>
    <property type="evidence" value="ECO:0007669"/>
    <property type="project" value="UniProtKB-KW"/>
</dbReference>
<keyword evidence="8" id="KW-0479">Metal-binding</keyword>
<comment type="subcellular location">
    <subcellularLocation>
        <location evidence="8">Cytoplasm</location>
    </subcellularLocation>
</comment>
<dbReference type="Pfam" id="PF02789">
    <property type="entry name" value="Peptidase_M17_N"/>
    <property type="match status" value="1"/>
</dbReference>
<dbReference type="Gene3D" id="3.40.220.10">
    <property type="entry name" value="Leucine Aminopeptidase, subunit E, domain 1"/>
    <property type="match status" value="1"/>
</dbReference>
<dbReference type="SUPFAM" id="SSF53187">
    <property type="entry name" value="Zn-dependent exopeptidases"/>
    <property type="match status" value="1"/>
</dbReference>
<dbReference type="AlphaFoldDB" id="A0AA43XKE6"/>
<keyword evidence="6 8" id="KW-0378">Hydrolase</keyword>
<gene>
    <name evidence="8" type="primary">pepA</name>
    <name evidence="10" type="ORF">ISALK_05780</name>
</gene>
<evidence type="ECO:0000256" key="8">
    <source>
        <dbReference type="HAMAP-Rule" id="MF_00181"/>
    </source>
</evidence>
<dbReference type="PANTHER" id="PTHR11963:SF23">
    <property type="entry name" value="CYTOSOL AMINOPEPTIDASE"/>
    <property type="match status" value="1"/>
</dbReference>
<dbReference type="GO" id="GO:0030145">
    <property type="term" value="F:manganese ion binding"/>
    <property type="evidence" value="ECO:0007669"/>
    <property type="project" value="UniProtKB-UniRule"/>
</dbReference>
<dbReference type="InterPro" id="IPR011356">
    <property type="entry name" value="Leucine_aapep/pepB"/>
</dbReference>
<comment type="function">
    <text evidence="7 8">Presumably involved in the processing and regular turnover of intracellular proteins. Catalyzes the removal of unsubstituted N-terminal amino acids from various peptides.</text>
</comment>
<protein>
    <recommendedName>
        <fullName evidence="8">Probable cytosol aminopeptidase</fullName>
        <ecNumber evidence="8">3.4.11.1</ecNumber>
    </recommendedName>
    <alternativeName>
        <fullName evidence="8">Leucine aminopeptidase</fullName>
        <shortName evidence="8">LAP</shortName>
        <ecNumber evidence="8">3.4.11.10</ecNumber>
    </alternativeName>
    <alternativeName>
        <fullName evidence="8">Leucyl aminopeptidase</fullName>
    </alternativeName>
</protein>
<feature type="binding site" evidence="8">
    <location>
        <position position="273"/>
    </location>
    <ligand>
        <name>Mn(2+)</name>
        <dbReference type="ChEBI" id="CHEBI:29035"/>
        <label>2</label>
    </ligand>
</feature>
<dbReference type="InterPro" id="IPR008283">
    <property type="entry name" value="Peptidase_M17_N"/>
</dbReference>
<feature type="binding site" evidence="8">
    <location>
        <position position="268"/>
    </location>
    <ligand>
        <name>Mn(2+)</name>
        <dbReference type="ChEBI" id="CHEBI:29035"/>
        <label>2</label>
    </ligand>
</feature>
<proteinExistence type="inferred from homology"/>
<evidence type="ECO:0000256" key="3">
    <source>
        <dbReference type="ARBA" id="ARBA00009528"/>
    </source>
</evidence>
<evidence type="ECO:0000256" key="7">
    <source>
        <dbReference type="ARBA" id="ARBA00049972"/>
    </source>
</evidence>
<feature type="binding site" evidence="8">
    <location>
        <position position="291"/>
    </location>
    <ligand>
        <name>Mn(2+)</name>
        <dbReference type="ChEBI" id="CHEBI:29035"/>
        <label>2</label>
    </ligand>
</feature>
<feature type="binding site" evidence="8">
    <location>
        <position position="352"/>
    </location>
    <ligand>
        <name>Mn(2+)</name>
        <dbReference type="ChEBI" id="CHEBI:29035"/>
        <label>1</label>
    </ligand>
</feature>
<feature type="binding site" evidence="8">
    <location>
        <position position="352"/>
    </location>
    <ligand>
        <name>Mn(2+)</name>
        <dbReference type="ChEBI" id="CHEBI:29035"/>
        <label>2</label>
    </ligand>
</feature>
<organism evidence="10 11">
    <name type="scientific">Isachenkonia alkalipeptolytica</name>
    <dbReference type="NCBI Taxonomy" id="2565777"/>
    <lineage>
        <taxon>Bacteria</taxon>
        <taxon>Bacillati</taxon>
        <taxon>Bacillota</taxon>
        <taxon>Clostridia</taxon>
        <taxon>Eubacteriales</taxon>
        <taxon>Clostridiaceae</taxon>
        <taxon>Isachenkonia</taxon>
    </lineage>
</organism>
<dbReference type="InterPro" id="IPR023042">
    <property type="entry name" value="Peptidase_M17_leu_NH2_pept"/>
</dbReference>
<evidence type="ECO:0000313" key="11">
    <source>
        <dbReference type="Proteomes" id="UP000449710"/>
    </source>
</evidence>
<reference evidence="10 11" key="1">
    <citation type="submission" date="2019-04" db="EMBL/GenBank/DDBJ databases">
        <title>Isachenkonia alkalipeptolytica gen. nov. sp. nov. a new anaerobic, alkiliphilic organothrophic bacterium capable to reduce synthesized ferrihydrite isolated from a soda lake.</title>
        <authorList>
            <person name="Toshchakov S.V."/>
            <person name="Zavarzina D.G."/>
            <person name="Zhilina T.N."/>
            <person name="Kostrikina N.A."/>
            <person name="Kublanov I.V."/>
        </authorList>
    </citation>
    <scope>NUCLEOTIDE SEQUENCE [LARGE SCALE GENOMIC DNA]</scope>
    <source>
        <strain evidence="10 11">Z-1701</strain>
    </source>
</reference>
<dbReference type="InterPro" id="IPR043472">
    <property type="entry name" value="Macro_dom-like"/>
</dbReference>
<comment type="caution">
    <text evidence="10">The sequence shown here is derived from an EMBL/GenBank/DDBJ whole genome shotgun (WGS) entry which is preliminary data.</text>
</comment>
<dbReference type="InterPro" id="IPR000819">
    <property type="entry name" value="Peptidase_M17_C"/>
</dbReference>